<feature type="chain" id="PRO_5015110631" evidence="1">
    <location>
        <begin position="20"/>
        <end position="235"/>
    </location>
</feature>
<dbReference type="Proteomes" id="UP000240971">
    <property type="component" value="Unassembled WGS sequence"/>
</dbReference>
<gene>
    <name evidence="3" type="ORF">CLV51_101788</name>
</gene>
<organism evidence="3 4">
    <name type="scientific">Chitinophaga niastensis</name>
    <dbReference type="NCBI Taxonomy" id="536980"/>
    <lineage>
        <taxon>Bacteria</taxon>
        <taxon>Pseudomonadati</taxon>
        <taxon>Bacteroidota</taxon>
        <taxon>Chitinophagia</taxon>
        <taxon>Chitinophagales</taxon>
        <taxon>Chitinophagaceae</taxon>
        <taxon>Chitinophaga</taxon>
    </lineage>
</organism>
<evidence type="ECO:0000259" key="2">
    <source>
        <dbReference type="Pfam" id="PF13568"/>
    </source>
</evidence>
<comment type="caution">
    <text evidence="3">The sequence shown here is derived from an EMBL/GenBank/DDBJ whole genome shotgun (WGS) entry which is preliminary data.</text>
</comment>
<feature type="domain" description="Outer membrane protein beta-barrel" evidence="2">
    <location>
        <begin position="54"/>
        <end position="205"/>
    </location>
</feature>
<evidence type="ECO:0000313" key="3">
    <source>
        <dbReference type="EMBL" id="PSL49456.1"/>
    </source>
</evidence>
<name>A0A2P8HTA9_CHINA</name>
<sequence length="235" mass="25524">MKKIIFTLGLIAVSIGVFAQDGGSPMNKAVNRATHSRDFLMIQLSYDGWAGAKDSVKTGLNRGFNVALMYDFPFKKSPLSVAAGLGISTSGVYLKDHTMDISGRSNPKEVTFPSNTTDKKFKVATTYLEIPIELRYRSVPDNANKGFKAALGVKVGALVDAHTKAKFTAPNGNKNIEKEANRGFFNPWRFSATGRVGFGNFALFGAYALNPMLKNDGNNNLDIRPYQIGICLSGL</sequence>
<keyword evidence="4" id="KW-1185">Reference proteome</keyword>
<reference evidence="3 4" key="1">
    <citation type="submission" date="2018-03" db="EMBL/GenBank/DDBJ databases">
        <title>Genomic Encyclopedia of Archaeal and Bacterial Type Strains, Phase II (KMG-II): from individual species to whole genera.</title>
        <authorList>
            <person name="Goeker M."/>
        </authorList>
    </citation>
    <scope>NUCLEOTIDE SEQUENCE [LARGE SCALE GENOMIC DNA]</scope>
    <source>
        <strain evidence="3 4">DSM 24859</strain>
    </source>
</reference>
<evidence type="ECO:0000313" key="4">
    <source>
        <dbReference type="Proteomes" id="UP000240971"/>
    </source>
</evidence>
<accession>A0A2P8HTA9</accession>
<protein>
    <submittedName>
        <fullName evidence="3">Outer membrane protein with beta-barrel domain</fullName>
    </submittedName>
</protein>
<feature type="signal peptide" evidence="1">
    <location>
        <begin position="1"/>
        <end position="19"/>
    </location>
</feature>
<dbReference type="RefSeq" id="WP_106526688.1">
    <property type="nucleotide sequence ID" value="NZ_PYAW01000001.1"/>
</dbReference>
<dbReference type="OrthoDB" id="959017at2"/>
<dbReference type="AlphaFoldDB" id="A0A2P8HTA9"/>
<dbReference type="Pfam" id="PF13568">
    <property type="entry name" value="OMP_b-brl_2"/>
    <property type="match status" value="1"/>
</dbReference>
<proteinExistence type="predicted"/>
<evidence type="ECO:0000256" key="1">
    <source>
        <dbReference type="SAM" id="SignalP"/>
    </source>
</evidence>
<keyword evidence="1" id="KW-0732">Signal</keyword>
<dbReference type="EMBL" id="PYAW01000001">
    <property type="protein sequence ID" value="PSL49456.1"/>
    <property type="molecule type" value="Genomic_DNA"/>
</dbReference>
<dbReference type="InterPro" id="IPR025665">
    <property type="entry name" value="Beta-barrel_OMP_2"/>
</dbReference>